<protein>
    <submittedName>
        <fullName evidence="4">Biliverdin-producing heme oxygenase</fullName>
    </submittedName>
</protein>
<dbReference type="InterPro" id="IPR016084">
    <property type="entry name" value="Haem_Oase-like_multi-hlx"/>
</dbReference>
<keyword evidence="2" id="KW-0479">Metal-binding</keyword>
<evidence type="ECO:0000313" key="4">
    <source>
        <dbReference type="EMBL" id="GAA4813966.1"/>
    </source>
</evidence>
<proteinExistence type="predicted"/>
<reference evidence="5" key="1">
    <citation type="journal article" date="2019" name="Int. J. Syst. Evol. Microbiol.">
        <title>The Global Catalogue of Microorganisms (GCM) 10K type strain sequencing project: providing services to taxonomists for standard genome sequencing and annotation.</title>
        <authorList>
            <consortium name="The Broad Institute Genomics Platform"/>
            <consortium name="The Broad Institute Genome Sequencing Center for Infectious Disease"/>
            <person name="Wu L."/>
            <person name="Ma J."/>
        </authorList>
    </citation>
    <scope>NUCLEOTIDE SEQUENCE [LARGE SCALE GENOMIC DNA]</scope>
    <source>
        <strain evidence="5">JCM 18542</strain>
    </source>
</reference>
<evidence type="ECO:0000313" key="5">
    <source>
        <dbReference type="Proteomes" id="UP001500839"/>
    </source>
</evidence>
<evidence type="ECO:0000256" key="3">
    <source>
        <dbReference type="ARBA" id="ARBA00023004"/>
    </source>
</evidence>
<dbReference type="PANTHER" id="PTHR10720">
    <property type="entry name" value="HEME OXYGENASE"/>
    <property type="match status" value="1"/>
</dbReference>
<dbReference type="InterPro" id="IPR016053">
    <property type="entry name" value="Haem_Oase-like"/>
</dbReference>
<dbReference type="Proteomes" id="UP001500839">
    <property type="component" value="Unassembled WGS sequence"/>
</dbReference>
<dbReference type="CDD" id="cd19165">
    <property type="entry name" value="HemeO"/>
    <property type="match status" value="1"/>
</dbReference>
<dbReference type="InterPro" id="IPR002051">
    <property type="entry name" value="Haem_Oase"/>
</dbReference>
<keyword evidence="1" id="KW-0349">Heme</keyword>
<dbReference type="Gene3D" id="1.20.910.10">
    <property type="entry name" value="Heme oxygenase-like"/>
    <property type="match status" value="1"/>
</dbReference>
<comment type="caution">
    <text evidence="4">The sequence shown here is derived from an EMBL/GenBank/DDBJ whole genome shotgun (WGS) entry which is preliminary data.</text>
</comment>
<dbReference type="PRINTS" id="PR00088">
    <property type="entry name" value="HAEMOXYGNASE"/>
</dbReference>
<organism evidence="4 5">
    <name type="scientific">Tomitella cavernea</name>
    <dbReference type="NCBI Taxonomy" id="1387982"/>
    <lineage>
        <taxon>Bacteria</taxon>
        <taxon>Bacillati</taxon>
        <taxon>Actinomycetota</taxon>
        <taxon>Actinomycetes</taxon>
        <taxon>Mycobacteriales</taxon>
        <taxon>Tomitella</taxon>
    </lineage>
</organism>
<dbReference type="PIRSF" id="PIRSF000343">
    <property type="entry name" value="Haem_Oase"/>
    <property type="match status" value="1"/>
</dbReference>
<name>A0ABP9CQI9_9ACTN</name>
<keyword evidence="5" id="KW-1185">Reference proteome</keyword>
<accession>A0ABP9CQI9</accession>
<evidence type="ECO:0000256" key="1">
    <source>
        <dbReference type="ARBA" id="ARBA00022617"/>
    </source>
</evidence>
<gene>
    <name evidence="4" type="ORF">GCM10023353_18840</name>
</gene>
<dbReference type="SUPFAM" id="SSF48613">
    <property type="entry name" value="Heme oxygenase-like"/>
    <property type="match status" value="1"/>
</dbReference>
<evidence type="ECO:0000256" key="2">
    <source>
        <dbReference type="ARBA" id="ARBA00022723"/>
    </source>
</evidence>
<dbReference type="Pfam" id="PF01126">
    <property type="entry name" value="Heme_oxygenase"/>
    <property type="match status" value="1"/>
</dbReference>
<dbReference type="PANTHER" id="PTHR10720:SF0">
    <property type="entry name" value="HEME OXYGENASE"/>
    <property type="match status" value="1"/>
</dbReference>
<keyword evidence="3" id="KW-0408">Iron</keyword>
<dbReference type="EMBL" id="BAABKQ010000001">
    <property type="protein sequence ID" value="GAA4813966.1"/>
    <property type="molecule type" value="Genomic_DNA"/>
</dbReference>
<sequence>MELDDCDRGENDMTIDDTARAGGLAALVKSRTDEAHRAAESSSFMADLLDGALPEAAYVELEAQSWFIYRALEAGGRTLAGNALVDPFLDDALLRLEGLERDLEHHLGAQWRSLIAMLPATERYVERIAEVVATWPAGFVAHHYLRYLGDLSGGQIIRTKMSRTYGYETDGVRFYIFDAIAKPKPYKDGYRAKMDALPIDGAESERFIAEVADAFRLNRDLFADLGGRFARSGAAV</sequence>